<dbReference type="GO" id="GO:0047637">
    <property type="term" value="F:phosphatidylglycerol alanyltransferase activity"/>
    <property type="evidence" value="ECO:0007669"/>
    <property type="project" value="TreeGrafter"/>
</dbReference>
<evidence type="ECO:0000259" key="8">
    <source>
        <dbReference type="Pfam" id="PF09924"/>
    </source>
</evidence>
<comment type="caution">
    <text evidence="9">The sequence shown here is derived from an EMBL/GenBank/DDBJ whole genome shotgun (WGS) entry which is preliminary data.</text>
</comment>
<feature type="transmembrane region" description="Helical" evidence="7">
    <location>
        <begin position="87"/>
        <end position="106"/>
    </location>
</feature>
<feature type="transmembrane region" description="Helical" evidence="7">
    <location>
        <begin position="488"/>
        <end position="511"/>
    </location>
</feature>
<dbReference type="RefSeq" id="WP_240486574.1">
    <property type="nucleotide sequence ID" value="NZ_JMCB01000003.1"/>
</dbReference>
<feature type="transmembrane region" description="Helical" evidence="7">
    <location>
        <begin position="433"/>
        <end position="452"/>
    </location>
</feature>
<feature type="domain" description="Phosphatidylglycerol lysyltransferase C-terminal" evidence="8">
    <location>
        <begin position="574"/>
        <end position="862"/>
    </location>
</feature>
<reference evidence="9 10" key="1">
    <citation type="submission" date="2014-04" db="EMBL/GenBank/DDBJ databases">
        <title>Genome assembly of Hyalangium minutum DSM 14724.</title>
        <authorList>
            <person name="Sharma G."/>
            <person name="Subramanian S."/>
        </authorList>
    </citation>
    <scope>NUCLEOTIDE SEQUENCE [LARGE SCALE GENOMIC DNA]</scope>
    <source>
        <strain evidence="9 10">DSM 14724</strain>
    </source>
</reference>
<feature type="transmembrane region" description="Helical" evidence="7">
    <location>
        <begin position="324"/>
        <end position="343"/>
    </location>
</feature>
<evidence type="ECO:0000256" key="6">
    <source>
        <dbReference type="SAM" id="MobiDB-lite"/>
    </source>
</evidence>
<dbReference type="GO" id="GO:0005886">
    <property type="term" value="C:plasma membrane"/>
    <property type="evidence" value="ECO:0007669"/>
    <property type="project" value="UniProtKB-SubCell"/>
</dbReference>
<evidence type="ECO:0000313" key="9">
    <source>
        <dbReference type="EMBL" id="KFE69975.1"/>
    </source>
</evidence>
<dbReference type="AlphaFoldDB" id="A0A085WQL2"/>
<proteinExistence type="predicted"/>
<feature type="transmembrane region" description="Helical" evidence="7">
    <location>
        <begin position="48"/>
        <end position="66"/>
    </location>
</feature>
<evidence type="ECO:0000256" key="4">
    <source>
        <dbReference type="ARBA" id="ARBA00022989"/>
    </source>
</evidence>
<dbReference type="PANTHER" id="PTHR34697:SF2">
    <property type="entry name" value="PHOSPHATIDYLGLYCEROL LYSYLTRANSFERASE"/>
    <property type="match status" value="1"/>
</dbReference>
<feature type="transmembrane region" description="Helical" evidence="7">
    <location>
        <begin position="407"/>
        <end position="426"/>
    </location>
</feature>
<feature type="transmembrane region" description="Helical" evidence="7">
    <location>
        <begin position="165"/>
        <end position="188"/>
    </location>
</feature>
<dbReference type="InterPro" id="IPR016181">
    <property type="entry name" value="Acyl_CoA_acyltransferase"/>
</dbReference>
<dbReference type="Proteomes" id="UP000028725">
    <property type="component" value="Unassembled WGS sequence"/>
</dbReference>
<keyword evidence="10" id="KW-1185">Reference proteome</keyword>
<keyword evidence="2" id="KW-1003">Cell membrane</keyword>
<keyword evidence="3 7" id="KW-0812">Transmembrane</keyword>
<feature type="transmembrane region" description="Helical" evidence="7">
    <location>
        <begin position="126"/>
        <end position="144"/>
    </location>
</feature>
<evidence type="ECO:0000256" key="3">
    <source>
        <dbReference type="ARBA" id="ARBA00022692"/>
    </source>
</evidence>
<comment type="subcellular location">
    <subcellularLocation>
        <location evidence="1">Cell membrane</location>
        <topology evidence="1">Multi-pass membrane protein</topology>
    </subcellularLocation>
</comment>
<organism evidence="9 10">
    <name type="scientific">Hyalangium minutum</name>
    <dbReference type="NCBI Taxonomy" id="394096"/>
    <lineage>
        <taxon>Bacteria</taxon>
        <taxon>Pseudomonadati</taxon>
        <taxon>Myxococcota</taxon>
        <taxon>Myxococcia</taxon>
        <taxon>Myxococcales</taxon>
        <taxon>Cystobacterineae</taxon>
        <taxon>Archangiaceae</taxon>
        <taxon>Hyalangium</taxon>
    </lineage>
</organism>
<evidence type="ECO:0000256" key="5">
    <source>
        <dbReference type="ARBA" id="ARBA00023136"/>
    </source>
</evidence>
<sequence>MSQASTLAPAPLAPAPSVPPSPRRGLGQRLMRWWERARQGPWGKVGRALLVLLPLILMAAAGRTLAKELAQLRWEQVALAMSALPGWRVGLAMLATAGSYLALTLYDVLALQYVGRRLPYRRVGRISFTACALGHSIGLSVLGSGSVRLRLYTDQGLSVVEVARIAAFTSATFWTGLLLAGGLCVAVSPEALAFLQVSSGTVRAVGVGLLLLVGGYVWVCALAHRRAGAPGLRSHLPRPSLAVRQALVSSMDWMMAALVLYLLLPAESGLSLPGVVALFAAAQSLGILSQVPGGLGVFEFVMVTALAPRVPMPAVLGVLVVYRMLYYVLPLVLALALLGNHELSHRRAEFRQLLNGVRATLAPLMPPLAAAACFVAGAVLLFSGVTPAVPSRLEFLSHFVPLPLLELSHLLGSLTGMALLLLALGLKRQLDGAFVLVLGLLLAGGVLSLLKGGDYEEATLLFTTALVLTPFRSRFYRHASLFAQRLSVSWLLAVLAVVGASVGLGFFSYRHVDYSHELWWQFTLEGDAPRFLRALVGMLSLSLFFGIATLLQPAAARPRLPGAVELAVARPLVAHAPESSAHLALVGDKALLFNDTRTSFLMYGVAGRSWVSMGDPVGPPDEATELAWRFHELADRHHGWTCFYQVGPSALPRYLDMGLALLKLGEEATVPLGGFLLELPEFKGLRHTCRKLEKEGVTFEVCPAQQVLPLLPELESISRAWMDEKQTREKGFSLGFFCPRYLREGPVALVRHQGRLVAFANMWVPLLREEFSVDLMRHRPEVPRGVMDFLFTQLMLWGREQGYERFNLGMAPFSGMMSRSLAPLWHRLGTFLFRHGEHFYNFQGLRQYKEKFHPVWTPRYLAAPGGWVLPRVLANIATLVSRGLTGAVSR</sequence>
<dbReference type="InterPro" id="IPR051211">
    <property type="entry name" value="PG_lysyltransferase"/>
</dbReference>
<dbReference type="EMBL" id="JMCB01000003">
    <property type="protein sequence ID" value="KFE69975.1"/>
    <property type="molecule type" value="Genomic_DNA"/>
</dbReference>
<name>A0A085WQL2_9BACT</name>
<dbReference type="Pfam" id="PF09924">
    <property type="entry name" value="LPG_synthase_C"/>
    <property type="match status" value="1"/>
</dbReference>
<dbReference type="PANTHER" id="PTHR34697">
    <property type="entry name" value="PHOSPHATIDYLGLYCEROL LYSYLTRANSFERASE"/>
    <property type="match status" value="1"/>
</dbReference>
<feature type="transmembrane region" description="Helical" evidence="7">
    <location>
        <begin position="531"/>
        <end position="551"/>
    </location>
</feature>
<dbReference type="SUPFAM" id="SSF55729">
    <property type="entry name" value="Acyl-CoA N-acyltransferases (Nat)"/>
    <property type="match status" value="1"/>
</dbReference>
<gene>
    <name evidence="9" type="ORF">DB31_5017</name>
</gene>
<protein>
    <submittedName>
        <fullName evidence="9">Membrane protein</fullName>
    </submittedName>
</protein>
<keyword evidence="5 7" id="KW-0472">Membrane</keyword>
<dbReference type="GO" id="GO:0055091">
    <property type="term" value="P:phospholipid homeostasis"/>
    <property type="evidence" value="ECO:0007669"/>
    <property type="project" value="TreeGrafter"/>
</dbReference>
<dbReference type="STRING" id="394096.DB31_5017"/>
<feature type="transmembrane region" description="Helical" evidence="7">
    <location>
        <begin position="364"/>
        <end position="387"/>
    </location>
</feature>
<evidence type="ECO:0000256" key="1">
    <source>
        <dbReference type="ARBA" id="ARBA00004651"/>
    </source>
</evidence>
<dbReference type="InterPro" id="IPR024320">
    <property type="entry name" value="LPG_synthase_C"/>
</dbReference>
<feature type="compositionally biased region" description="Pro residues" evidence="6">
    <location>
        <begin position="11"/>
        <end position="22"/>
    </location>
</feature>
<evidence type="ECO:0000313" key="10">
    <source>
        <dbReference type="Proteomes" id="UP000028725"/>
    </source>
</evidence>
<dbReference type="NCBIfam" id="NF033480">
    <property type="entry name" value="bifunc_MprF"/>
    <property type="match status" value="1"/>
</dbReference>
<evidence type="ECO:0000256" key="7">
    <source>
        <dbReference type="SAM" id="Phobius"/>
    </source>
</evidence>
<dbReference type="PATRIC" id="fig|394096.3.peg.1500"/>
<accession>A0A085WQL2</accession>
<feature type="region of interest" description="Disordered" evidence="6">
    <location>
        <begin position="1"/>
        <end position="24"/>
    </location>
</feature>
<feature type="compositionally biased region" description="Low complexity" evidence="6">
    <location>
        <begin position="1"/>
        <end position="10"/>
    </location>
</feature>
<feature type="transmembrane region" description="Helical" evidence="7">
    <location>
        <begin position="295"/>
        <end position="312"/>
    </location>
</feature>
<feature type="transmembrane region" description="Helical" evidence="7">
    <location>
        <begin position="200"/>
        <end position="221"/>
    </location>
</feature>
<keyword evidence="4 7" id="KW-1133">Transmembrane helix</keyword>
<evidence type="ECO:0000256" key="2">
    <source>
        <dbReference type="ARBA" id="ARBA00022475"/>
    </source>
</evidence>